<organism evidence="1 2">
    <name type="scientific">Porcisia hertigi</name>
    <dbReference type="NCBI Taxonomy" id="2761500"/>
    <lineage>
        <taxon>Eukaryota</taxon>
        <taxon>Discoba</taxon>
        <taxon>Euglenozoa</taxon>
        <taxon>Kinetoplastea</taxon>
        <taxon>Metakinetoplastina</taxon>
        <taxon>Trypanosomatida</taxon>
        <taxon>Trypanosomatidae</taxon>
        <taxon>Leishmaniinae</taxon>
        <taxon>Porcisia</taxon>
    </lineage>
</organism>
<sequence>MLSPAAVNAFIRDERAWQRAAKQPLCDCALSSSKIGSKEGNWLVFRSGSSDNTSSLRFANTLRISGSTNNVDTFAVSHTHSTLSHPRWNSSARSESDNAYTDHLHQLLVRNLHRKGTPALLSKRRESQLARVPRIRPGARHACCGSGIEHQVQQLTSLERYDRHRLVTLARNRFNAIASSFFGAAARELLACELGRRKTLFREWQEAYRDMESSMNRELSVRTGMTPQDFKAVCRVIGTEAIMRRRVQVLERQSRELYTRIIYLHQMKTLGKELDERRRATL</sequence>
<dbReference type="OrthoDB" id="262658at2759"/>
<keyword evidence="2" id="KW-1185">Reference proteome</keyword>
<gene>
    <name evidence="1" type="ORF">JKF63_05875</name>
</gene>
<dbReference type="EMBL" id="JAFJZO010000020">
    <property type="protein sequence ID" value="KAG5506372.1"/>
    <property type="molecule type" value="Genomic_DNA"/>
</dbReference>
<reference evidence="1 2" key="1">
    <citation type="submission" date="2021-02" db="EMBL/GenBank/DDBJ databases">
        <title>Porcisia hertigi Genome sequencing and assembly.</title>
        <authorList>
            <person name="Almutairi H."/>
            <person name="Gatherer D."/>
        </authorList>
    </citation>
    <scope>NUCLEOTIDE SEQUENCE [LARGE SCALE GENOMIC DNA]</scope>
    <source>
        <strain evidence="1 2">C119</strain>
    </source>
</reference>
<evidence type="ECO:0000313" key="2">
    <source>
        <dbReference type="Proteomes" id="UP000674318"/>
    </source>
</evidence>
<dbReference type="RefSeq" id="XP_067757534.1">
    <property type="nucleotide sequence ID" value="XM_067901828.1"/>
</dbReference>
<proteinExistence type="predicted"/>
<dbReference type="GeneID" id="94291905"/>
<comment type="caution">
    <text evidence="1">The sequence shown here is derived from an EMBL/GenBank/DDBJ whole genome shotgun (WGS) entry which is preliminary data.</text>
</comment>
<accession>A0A836IIP0</accession>
<dbReference type="KEGG" id="phet:94291905"/>
<dbReference type="Proteomes" id="UP000674318">
    <property type="component" value="Unassembled WGS sequence"/>
</dbReference>
<name>A0A836IIP0_9TRYP</name>
<protein>
    <submittedName>
        <fullName evidence="1">Uncharacterized protein</fullName>
    </submittedName>
</protein>
<dbReference type="AlphaFoldDB" id="A0A836IIP0"/>
<evidence type="ECO:0000313" key="1">
    <source>
        <dbReference type="EMBL" id="KAG5506372.1"/>
    </source>
</evidence>